<name>A0AA87ZCK3_FICCA</name>
<keyword evidence="3" id="KW-1185">Reference proteome</keyword>
<gene>
    <name evidence="1" type="ORF">TIFTF001_044407</name>
    <name evidence="2" type="ORF">TIFTF001_044411</name>
</gene>
<dbReference type="EMBL" id="BTGU01003303">
    <property type="protein sequence ID" value="GMN30063.1"/>
    <property type="molecule type" value="Genomic_DNA"/>
</dbReference>
<proteinExistence type="predicted"/>
<evidence type="ECO:0000313" key="2">
    <source>
        <dbReference type="EMBL" id="GMN30063.1"/>
    </source>
</evidence>
<organism evidence="1 3">
    <name type="scientific">Ficus carica</name>
    <name type="common">Common fig</name>
    <dbReference type="NCBI Taxonomy" id="3494"/>
    <lineage>
        <taxon>Eukaryota</taxon>
        <taxon>Viridiplantae</taxon>
        <taxon>Streptophyta</taxon>
        <taxon>Embryophyta</taxon>
        <taxon>Tracheophyta</taxon>
        <taxon>Spermatophyta</taxon>
        <taxon>Magnoliopsida</taxon>
        <taxon>eudicotyledons</taxon>
        <taxon>Gunneridae</taxon>
        <taxon>Pentapetalae</taxon>
        <taxon>rosids</taxon>
        <taxon>fabids</taxon>
        <taxon>Rosales</taxon>
        <taxon>Moraceae</taxon>
        <taxon>Ficeae</taxon>
        <taxon>Ficus</taxon>
    </lineage>
</organism>
<dbReference type="EMBL" id="BTGU01003302">
    <property type="protein sequence ID" value="GMN30050.1"/>
    <property type="molecule type" value="Genomic_DNA"/>
</dbReference>
<protein>
    <submittedName>
        <fullName evidence="1">Uncharacterized protein</fullName>
    </submittedName>
</protein>
<dbReference type="AlphaFoldDB" id="A0AA87ZCK3"/>
<reference evidence="1" key="1">
    <citation type="submission" date="2023-07" db="EMBL/GenBank/DDBJ databases">
        <title>draft genome sequence of fig (Ficus carica).</title>
        <authorList>
            <person name="Takahashi T."/>
            <person name="Nishimura K."/>
        </authorList>
    </citation>
    <scope>NUCLEOTIDE SEQUENCE</scope>
</reference>
<accession>A0AA87ZCK3</accession>
<comment type="caution">
    <text evidence="1">The sequence shown here is derived from an EMBL/GenBank/DDBJ whole genome shotgun (WGS) entry which is preliminary data.</text>
</comment>
<sequence>MFTNSYDKNKIKNEMMKSKYDGKRACLFVLAKRKLTSYVYAVGESLQSWYQSGFLQSDFTVCLPSPPSLVGDMDLARVDEDRDVVASFYESHPLLFDGTRRTVSLAAWLYDMELIFRTSHIEARLQVSLASRCLVAEA</sequence>
<evidence type="ECO:0000313" key="1">
    <source>
        <dbReference type="EMBL" id="GMN30050.1"/>
    </source>
</evidence>
<evidence type="ECO:0000313" key="3">
    <source>
        <dbReference type="Proteomes" id="UP001187192"/>
    </source>
</evidence>
<dbReference type="Proteomes" id="UP001187192">
    <property type="component" value="Unassembled WGS sequence"/>
</dbReference>